<dbReference type="SUPFAM" id="SSF53383">
    <property type="entry name" value="PLP-dependent transferases"/>
    <property type="match status" value="1"/>
</dbReference>
<keyword evidence="2" id="KW-0663">Pyridoxal phosphate</keyword>
<dbReference type="GO" id="GO:0008453">
    <property type="term" value="F:alanine-glyoxylate transaminase activity"/>
    <property type="evidence" value="ECO:0007669"/>
    <property type="project" value="TreeGrafter"/>
</dbReference>
<feature type="non-terminal residue" evidence="4">
    <location>
        <position position="202"/>
    </location>
</feature>
<dbReference type="GO" id="GO:0019265">
    <property type="term" value="P:glycine biosynthetic process, by transamination of glyoxylate"/>
    <property type="evidence" value="ECO:0007669"/>
    <property type="project" value="TreeGrafter"/>
</dbReference>
<dbReference type="GO" id="GO:0005777">
    <property type="term" value="C:peroxisome"/>
    <property type="evidence" value="ECO:0007669"/>
    <property type="project" value="TreeGrafter"/>
</dbReference>
<dbReference type="InterPro" id="IPR015424">
    <property type="entry name" value="PyrdxlP-dep_Trfase"/>
</dbReference>
<name>A0A382B995_9ZZZZ</name>
<dbReference type="AlphaFoldDB" id="A0A382B995"/>
<dbReference type="Pfam" id="PF00266">
    <property type="entry name" value="Aminotran_5"/>
    <property type="match status" value="1"/>
</dbReference>
<dbReference type="EMBL" id="UINC01028735">
    <property type="protein sequence ID" value="SVB10249.1"/>
    <property type="molecule type" value="Genomic_DNA"/>
</dbReference>
<dbReference type="PANTHER" id="PTHR21152">
    <property type="entry name" value="AMINOTRANSFERASE CLASS V"/>
    <property type="match status" value="1"/>
</dbReference>
<sequence>MMTVSLSSGRDLFMTPGPSVMPDRVLNAMHQAAPNIYEGELIETTDSILSDLAAFAGTQGHTALYICNGHGVWEAAISNLFEPGDRVLVLNSGTFGSGWANLARVMGIDVIELDFGRHDPIDADQVREQLLADNTHRIKAVLGVHTDTASSVINDLPAIRRAIDDAGHPALFVVDAIASFGCDRYEMDAWGIDVTVTACQKG</sequence>
<evidence type="ECO:0000313" key="4">
    <source>
        <dbReference type="EMBL" id="SVB10249.1"/>
    </source>
</evidence>
<protein>
    <recommendedName>
        <fullName evidence="3">Aminotransferase class V domain-containing protein</fullName>
    </recommendedName>
</protein>
<evidence type="ECO:0000256" key="1">
    <source>
        <dbReference type="ARBA" id="ARBA00001933"/>
    </source>
</evidence>
<evidence type="ECO:0000259" key="3">
    <source>
        <dbReference type="Pfam" id="PF00266"/>
    </source>
</evidence>
<dbReference type="InterPro" id="IPR000192">
    <property type="entry name" value="Aminotrans_V_dom"/>
</dbReference>
<dbReference type="GO" id="GO:0004760">
    <property type="term" value="F:L-serine-pyruvate transaminase activity"/>
    <property type="evidence" value="ECO:0007669"/>
    <property type="project" value="TreeGrafter"/>
</dbReference>
<dbReference type="Gene3D" id="3.40.640.10">
    <property type="entry name" value="Type I PLP-dependent aspartate aminotransferase-like (Major domain)"/>
    <property type="match status" value="1"/>
</dbReference>
<reference evidence="4" key="1">
    <citation type="submission" date="2018-05" db="EMBL/GenBank/DDBJ databases">
        <authorList>
            <person name="Lanie J.A."/>
            <person name="Ng W.-L."/>
            <person name="Kazmierczak K.M."/>
            <person name="Andrzejewski T.M."/>
            <person name="Davidsen T.M."/>
            <person name="Wayne K.J."/>
            <person name="Tettelin H."/>
            <person name="Glass J.I."/>
            <person name="Rusch D."/>
            <person name="Podicherti R."/>
            <person name="Tsui H.-C.T."/>
            <person name="Winkler M.E."/>
        </authorList>
    </citation>
    <scope>NUCLEOTIDE SEQUENCE</scope>
</reference>
<dbReference type="InterPro" id="IPR015421">
    <property type="entry name" value="PyrdxlP-dep_Trfase_major"/>
</dbReference>
<organism evidence="4">
    <name type="scientific">marine metagenome</name>
    <dbReference type="NCBI Taxonomy" id="408172"/>
    <lineage>
        <taxon>unclassified sequences</taxon>
        <taxon>metagenomes</taxon>
        <taxon>ecological metagenomes</taxon>
    </lineage>
</organism>
<gene>
    <name evidence="4" type="ORF">METZ01_LOCUS163103</name>
</gene>
<proteinExistence type="predicted"/>
<accession>A0A382B995</accession>
<feature type="domain" description="Aminotransferase class V" evidence="3">
    <location>
        <begin position="42"/>
        <end position="201"/>
    </location>
</feature>
<dbReference type="PANTHER" id="PTHR21152:SF40">
    <property type="entry name" value="ALANINE--GLYOXYLATE AMINOTRANSFERASE"/>
    <property type="match status" value="1"/>
</dbReference>
<comment type="cofactor">
    <cofactor evidence="1">
        <name>pyridoxal 5'-phosphate</name>
        <dbReference type="ChEBI" id="CHEBI:597326"/>
    </cofactor>
</comment>
<evidence type="ECO:0000256" key="2">
    <source>
        <dbReference type="ARBA" id="ARBA00022898"/>
    </source>
</evidence>